<evidence type="ECO:0000256" key="2">
    <source>
        <dbReference type="ARBA" id="ARBA00006604"/>
    </source>
</evidence>
<evidence type="ECO:0000256" key="1">
    <source>
        <dbReference type="ARBA" id="ARBA00004926"/>
    </source>
</evidence>
<dbReference type="PROSITE" id="PS00174">
    <property type="entry name" value="P_GLUCOSE_ISOMERASE_2"/>
    <property type="match status" value="1"/>
</dbReference>
<dbReference type="EC" id="5.3.1.9" evidence="3"/>
<dbReference type="GO" id="GO:0005829">
    <property type="term" value="C:cytosol"/>
    <property type="evidence" value="ECO:0007669"/>
    <property type="project" value="TreeGrafter"/>
</dbReference>
<proteinExistence type="inferred from homology"/>
<dbReference type="UniPathway" id="UPA00109">
    <property type="reaction ID" value="UER00181"/>
</dbReference>
<dbReference type="EMBL" id="CAEZXA010000047">
    <property type="protein sequence ID" value="CAB4673871.1"/>
    <property type="molecule type" value="Genomic_DNA"/>
</dbReference>
<evidence type="ECO:0000256" key="7">
    <source>
        <dbReference type="ARBA" id="ARBA00029321"/>
    </source>
</evidence>
<dbReference type="PANTHER" id="PTHR11469:SF1">
    <property type="entry name" value="GLUCOSE-6-PHOSPHATE ISOMERASE"/>
    <property type="match status" value="1"/>
</dbReference>
<dbReference type="SUPFAM" id="SSF53697">
    <property type="entry name" value="SIS domain"/>
    <property type="match status" value="1"/>
</dbReference>
<dbReference type="NCBIfam" id="NF001211">
    <property type="entry name" value="PRK00179.1"/>
    <property type="match status" value="1"/>
</dbReference>
<dbReference type="InterPro" id="IPR035476">
    <property type="entry name" value="SIS_PGI_1"/>
</dbReference>
<dbReference type="HAMAP" id="MF_00473">
    <property type="entry name" value="G6P_isomerase"/>
    <property type="match status" value="1"/>
</dbReference>
<evidence type="ECO:0000256" key="6">
    <source>
        <dbReference type="ARBA" id="ARBA00023235"/>
    </source>
</evidence>
<comment type="similarity">
    <text evidence="2">Belongs to the GPI family.</text>
</comment>
<gene>
    <name evidence="8" type="ORF">UFOPK2334_00691</name>
</gene>
<sequence>MEADVFHSLMNLTQGVAPLADLFRADPSRAQWLTIDACGIHADFSRQRISKPLRDALIHSAEVMDVQGSMKKMTNGDVLNITEQRSVGHMALRSSAASSSFAKQALGQLVRAQKLADDIRSGADCGSTKQQFATVINIGIGGSDLGPAMVVKALRAFGSGPEVRFVSNVDAADLDDALRGANPESTLFVISSKTFTTLETMHNAERAREWISASVPNWSQHFVAATAHAEAALKWGIQKNRCLEFFDWVGGRFSVSSVIGFPVMCAIGSGQFAEFLEGMADMDQHVVSAPPNVNLPLMHAVIWWMNSALHSFPTVAVIPYSHDLSRLPAFLQQLVMESNGKSVGVDGRSVLGGTSPVVWGEAGTNGQHAFFQMLHQGTQVVPVEFVTAAASLGTDNEAHDLLFANLIAQSEALAIGRAHAEPHKSFEGNRPSSVIVVDDLNPRRLGSLIAMYEHSTAIQGWLMGINSFDQWGVELGKELAIDTASAIAAGSHRDEQTMTHPLLNWYIKFRKNLSRN</sequence>
<dbReference type="GO" id="GO:0004347">
    <property type="term" value="F:glucose-6-phosphate isomerase activity"/>
    <property type="evidence" value="ECO:0007669"/>
    <property type="project" value="UniProtKB-EC"/>
</dbReference>
<dbReference type="GO" id="GO:0006094">
    <property type="term" value="P:gluconeogenesis"/>
    <property type="evidence" value="ECO:0007669"/>
    <property type="project" value="UniProtKB-KW"/>
</dbReference>
<dbReference type="PANTHER" id="PTHR11469">
    <property type="entry name" value="GLUCOSE-6-PHOSPHATE ISOMERASE"/>
    <property type="match status" value="1"/>
</dbReference>
<dbReference type="InterPro" id="IPR018189">
    <property type="entry name" value="Phosphoglucose_isomerase_CS"/>
</dbReference>
<dbReference type="Pfam" id="PF00342">
    <property type="entry name" value="PGI"/>
    <property type="match status" value="1"/>
</dbReference>
<dbReference type="InterPro" id="IPR035482">
    <property type="entry name" value="SIS_PGI_2"/>
</dbReference>
<reference evidence="8" key="1">
    <citation type="submission" date="2020-05" db="EMBL/GenBank/DDBJ databases">
        <authorList>
            <person name="Chiriac C."/>
            <person name="Salcher M."/>
            <person name="Ghai R."/>
            <person name="Kavagutti S V."/>
        </authorList>
    </citation>
    <scope>NUCLEOTIDE SEQUENCE</scope>
</reference>
<comment type="pathway">
    <text evidence="1">Carbohydrate degradation; glycolysis; D-glyceraldehyde 3-phosphate and glycerone phosphate from D-glucose: step 2/4.</text>
</comment>
<dbReference type="GO" id="GO:0006096">
    <property type="term" value="P:glycolytic process"/>
    <property type="evidence" value="ECO:0007669"/>
    <property type="project" value="UniProtKB-UniPathway"/>
</dbReference>
<name>A0A6J6MI38_9ZZZZ</name>
<keyword evidence="4" id="KW-0312">Gluconeogenesis</keyword>
<dbReference type="AlphaFoldDB" id="A0A6J6MI38"/>
<dbReference type="Gene3D" id="3.40.50.10490">
    <property type="entry name" value="Glucose-6-phosphate isomerase like protein, domain 1"/>
    <property type="match status" value="2"/>
</dbReference>
<comment type="catalytic activity">
    <reaction evidence="7">
        <text>alpha-D-glucose 6-phosphate = beta-D-fructose 6-phosphate</text>
        <dbReference type="Rhea" id="RHEA:11816"/>
        <dbReference type="ChEBI" id="CHEBI:57634"/>
        <dbReference type="ChEBI" id="CHEBI:58225"/>
        <dbReference type="EC" id="5.3.1.9"/>
    </reaction>
</comment>
<protein>
    <recommendedName>
        <fullName evidence="3">glucose-6-phosphate isomerase</fullName>
        <ecNumber evidence="3">5.3.1.9</ecNumber>
    </recommendedName>
</protein>
<keyword evidence="6" id="KW-0413">Isomerase</keyword>
<dbReference type="PRINTS" id="PR00662">
    <property type="entry name" value="G6PISOMERASE"/>
</dbReference>
<dbReference type="GO" id="GO:0097367">
    <property type="term" value="F:carbohydrate derivative binding"/>
    <property type="evidence" value="ECO:0007669"/>
    <property type="project" value="InterPro"/>
</dbReference>
<dbReference type="GO" id="GO:0048029">
    <property type="term" value="F:monosaccharide binding"/>
    <property type="evidence" value="ECO:0007669"/>
    <property type="project" value="TreeGrafter"/>
</dbReference>
<organism evidence="8">
    <name type="scientific">freshwater metagenome</name>
    <dbReference type="NCBI Taxonomy" id="449393"/>
    <lineage>
        <taxon>unclassified sequences</taxon>
        <taxon>metagenomes</taxon>
        <taxon>ecological metagenomes</taxon>
    </lineage>
</organism>
<evidence type="ECO:0000256" key="5">
    <source>
        <dbReference type="ARBA" id="ARBA00023152"/>
    </source>
</evidence>
<dbReference type="InterPro" id="IPR001672">
    <property type="entry name" value="G6P_Isomerase"/>
</dbReference>
<dbReference type="PROSITE" id="PS51463">
    <property type="entry name" value="P_GLUCOSE_ISOMERASE_3"/>
    <property type="match status" value="1"/>
</dbReference>
<dbReference type="InterPro" id="IPR023096">
    <property type="entry name" value="G6P_Isomerase_C"/>
</dbReference>
<dbReference type="CDD" id="cd05016">
    <property type="entry name" value="SIS_PGI_2"/>
    <property type="match status" value="1"/>
</dbReference>
<evidence type="ECO:0000313" key="8">
    <source>
        <dbReference type="EMBL" id="CAB4673871.1"/>
    </source>
</evidence>
<evidence type="ECO:0000256" key="3">
    <source>
        <dbReference type="ARBA" id="ARBA00011952"/>
    </source>
</evidence>
<evidence type="ECO:0000256" key="4">
    <source>
        <dbReference type="ARBA" id="ARBA00022432"/>
    </source>
</evidence>
<accession>A0A6J6MI38</accession>
<dbReference type="CDD" id="cd05015">
    <property type="entry name" value="SIS_PGI_1"/>
    <property type="match status" value="1"/>
</dbReference>
<dbReference type="GO" id="GO:0051156">
    <property type="term" value="P:glucose 6-phosphate metabolic process"/>
    <property type="evidence" value="ECO:0007669"/>
    <property type="project" value="TreeGrafter"/>
</dbReference>
<dbReference type="Gene3D" id="1.10.1390.10">
    <property type="match status" value="1"/>
</dbReference>
<keyword evidence="5" id="KW-0324">Glycolysis</keyword>
<dbReference type="InterPro" id="IPR046348">
    <property type="entry name" value="SIS_dom_sf"/>
</dbReference>